<keyword evidence="2" id="KW-0378">Hydrolase</keyword>
<sequence length="405" mass="43763">MKEMSDDSGALRGRVRALVYGIAFGDALGGPVEKLSAAEIAERYGRVTSVHNRWHRLDEQAAMRNGRTRGNGVVTDDTLMTLCLMEVYEELGRHIDAWDMAGPFVRKIAWEPRWVPELQRETLVIERLFYPEKWIFHRLQLAGCDPRQGGIGNMVNCGAAMYAAPIGVVNACNPAAAYREAIEFMSGHQQSYGLEAAGVFAACVAAALIPDSTIETIVTAALDLAKDGTCDAIEAALAVAERHRGSNSAYATVVNDLHAAMKPFSPMGDDVRHGPEKAGVATAAYQPSRLMSIEELPLALAFAAMNEGDFARTIEDAINSGRDTDSIGVMSGAILGALHGETVIDAATLDHLDTTNKLRLTASADRFAATVTKIVENDLGLDRQRHGRLNTLFQNDRSHSAGAQR</sequence>
<evidence type="ECO:0000256" key="1">
    <source>
        <dbReference type="PIRSR" id="PIRSR605502-1"/>
    </source>
</evidence>
<dbReference type="AlphaFoldDB" id="A0A506UI16"/>
<accession>A0A506UI16</accession>
<dbReference type="Pfam" id="PF03747">
    <property type="entry name" value="ADP_ribosyl_GH"/>
    <property type="match status" value="1"/>
</dbReference>
<dbReference type="OrthoDB" id="9798107at2"/>
<feature type="binding site" evidence="1">
    <location>
        <position position="326"/>
    </location>
    <ligand>
        <name>Mg(2+)</name>
        <dbReference type="ChEBI" id="CHEBI:18420"/>
        <label>1</label>
    </ligand>
</feature>
<feature type="binding site" evidence="1">
    <location>
        <position position="75"/>
    </location>
    <ligand>
        <name>Mg(2+)</name>
        <dbReference type="ChEBI" id="CHEBI:18420"/>
        <label>1</label>
    </ligand>
</feature>
<dbReference type="Proteomes" id="UP000320314">
    <property type="component" value="Unassembled WGS sequence"/>
</dbReference>
<organism evidence="2 3">
    <name type="scientific">Pararhizobium mangrovi</name>
    <dbReference type="NCBI Taxonomy" id="2590452"/>
    <lineage>
        <taxon>Bacteria</taxon>
        <taxon>Pseudomonadati</taxon>
        <taxon>Pseudomonadota</taxon>
        <taxon>Alphaproteobacteria</taxon>
        <taxon>Hyphomicrobiales</taxon>
        <taxon>Rhizobiaceae</taxon>
        <taxon>Rhizobium/Agrobacterium group</taxon>
        <taxon>Pararhizobium</taxon>
    </lineage>
</organism>
<dbReference type="PANTHER" id="PTHR16222">
    <property type="entry name" value="ADP-RIBOSYLGLYCOHYDROLASE"/>
    <property type="match status" value="1"/>
</dbReference>
<dbReference type="InterPro" id="IPR036705">
    <property type="entry name" value="Ribosyl_crysJ1_sf"/>
</dbReference>
<feature type="binding site" evidence="1">
    <location>
        <position position="325"/>
    </location>
    <ligand>
        <name>Mg(2+)</name>
        <dbReference type="ChEBI" id="CHEBI:18420"/>
        <label>1</label>
    </ligand>
</feature>
<keyword evidence="1" id="KW-0479">Metal-binding</keyword>
<comment type="caution">
    <text evidence="2">The sequence shown here is derived from an EMBL/GenBank/DDBJ whole genome shotgun (WGS) entry which is preliminary data.</text>
</comment>
<dbReference type="SUPFAM" id="SSF101478">
    <property type="entry name" value="ADP-ribosylglycohydrolase"/>
    <property type="match status" value="1"/>
</dbReference>
<reference evidence="2 3" key="1">
    <citation type="submission" date="2019-06" db="EMBL/GenBank/DDBJ databases">
        <authorList>
            <person name="Li M."/>
        </authorList>
    </citation>
    <scope>NUCLEOTIDE SEQUENCE [LARGE SCALE GENOMIC DNA]</scope>
    <source>
        <strain evidence="2 3">BGMRC6574</strain>
    </source>
</reference>
<feature type="binding site" evidence="1">
    <location>
        <position position="323"/>
    </location>
    <ligand>
        <name>Mg(2+)</name>
        <dbReference type="ChEBI" id="CHEBI:18420"/>
        <label>1</label>
    </ligand>
</feature>
<evidence type="ECO:0000313" key="3">
    <source>
        <dbReference type="Proteomes" id="UP000320314"/>
    </source>
</evidence>
<feature type="binding site" evidence="1">
    <location>
        <position position="77"/>
    </location>
    <ligand>
        <name>Mg(2+)</name>
        <dbReference type="ChEBI" id="CHEBI:18420"/>
        <label>1</label>
    </ligand>
</feature>
<dbReference type="InterPro" id="IPR005502">
    <property type="entry name" value="Ribosyl_crysJ1"/>
</dbReference>
<proteinExistence type="predicted"/>
<feature type="binding site" evidence="1">
    <location>
        <position position="76"/>
    </location>
    <ligand>
        <name>Mg(2+)</name>
        <dbReference type="ChEBI" id="CHEBI:18420"/>
        <label>1</label>
    </ligand>
</feature>
<keyword evidence="1" id="KW-0460">Magnesium</keyword>
<dbReference type="InterPro" id="IPR050792">
    <property type="entry name" value="ADP-ribosylglycohydrolase"/>
</dbReference>
<name>A0A506UI16_9HYPH</name>
<protein>
    <submittedName>
        <fullName evidence="2">ADP-ribosylglycohydrolase family protein</fullName>
    </submittedName>
</protein>
<gene>
    <name evidence="2" type="ORF">FJU11_01675</name>
</gene>
<dbReference type="PANTHER" id="PTHR16222:SF12">
    <property type="entry name" value="ADP-RIBOSYLGLYCOHYDROLASE-RELATED"/>
    <property type="match status" value="1"/>
</dbReference>
<dbReference type="GO" id="GO:0016787">
    <property type="term" value="F:hydrolase activity"/>
    <property type="evidence" value="ECO:0007669"/>
    <property type="project" value="UniProtKB-KW"/>
</dbReference>
<keyword evidence="3" id="KW-1185">Reference proteome</keyword>
<evidence type="ECO:0000313" key="2">
    <source>
        <dbReference type="EMBL" id="TPW32952.1"/>
    </source>
</evidence>
<dbReference type="EMBL" id="VHLH01000001">
    <property type="protein sequence ID" value="TPW32952.1"/>
    <property type="molecule type" value="Genomic_DNA"/>
</dbReference>
<dbReference type="GO" id="GO:0046872">
    <property type="term" value="F:metal ion binding"/>
    <property type="evidence" value="ECO:0007669"/>
    <property type="project" value="UniProtKB-KW"/>
</dbReference>
<comment type="cofactor">
    <cofactor evidence="1">
        <name>Mg(2+)</name>
        <dbReference type="ChEBI" id="CHEBI:18420"/>
    </cofactor>
    <text evidence="1">Binds 2 magnesium ions per subunit.</text>
</comment>
<dbReference type="Gene3D" id="1.10.4080.10">
    <property type="entry name" value="ADP-ribosylation/Crystallin J1"/>
    <property type="match status" value="1"/>
</dbReference>